<dbReference type="SUPFAM" id="SSF48113">
    <property type="entry name" value="Heme-dependent peroxidases"/>
    <property type="match status" value="1"/>
</dbReference>
<dbReference type="PANTHER" id="PTHR31356">
    <property type="entry name" value="THYLAKOID LUMENAL 29 KDA PROTEIN, CHLOROPLASTIC-RELATED"/>
    <property type="match status" value="1"/>
</dbReference>
<comment type="similarity">
    <text evidence="9">Belongs to the peroxidase family.</text>
</comment>
<evidence type="ECO:0000313" key="12">
    <source>
        <dbReference type="Proteomes" id="UP000789595"/>
    </source>
</evidence>
<dbReference type="PROSITE" id="PS50873">
    <property type="entry name" value="PEROXIDASE_4"/>
    <property type="match status" value="1"/>
</dbReference>
<keyword evidence="6" id="KW-0479">Metal-binding</keyword>
<dbReference type="Gene3D" id="1.10.420.10">
    <property type="entry name" value="Peroxidase, domain 2"/>
    <property type="match status" value="1"/>
</dbReference>
<proteinExistence type="inferred from homology"/>
<keyword evidence="7" id="KW-0560">Oxidoreductase</keyword>
<dbReference type="PRINTS" id="PR00461">
    <property type="entry name" value="PLPEROXIDASE"/>
</dbReference>
<reference evidence="11" key="1">
    <citation type="submission" date="2021-11" db="EMBL/GenBank/DDBJ databases">
        <authorList>
            <consortium name="Genoscope - CEA"/>
            <person name="William W."/>
        </authorList>
    </citation>
    <scope>NUCLEOTIDE SEQUENCE</scope>
</reference>
<evidence type="ECO:0000256" key="1">
    <source>
        <dbReference type="ARBA" id="ARBA00000189"/>
    </source>
</evidence>
<evidence type="ECO:0000256" key="4">
    <source>
        <dbReference type="ARBA" id="ARBA00022559"/>
    </source>
</evidence>
<dbReference type="Proteomes" id="UP000789595">
    <property type="component" value="Unassembled WGS sequence"/>
</dbReference>
<comment type="catalytic activity">
    <reaction evidence="1">
        <text>2 a phenolic donor + H2O2 = 2 a phenolic radical donor + 2 H2O</text>
        <dbReference type="Rhea" id="RHEA:56136"/>
        <dbReference type="ChEBI" id="CHEBI:15377"/>
        <dbReference type="ChEBI" id="CHEBI:16240"/>
        <dbReference type="ChEBI" id="CHEBI:139520"/>
        <dbReference type="ChEBI" id="CHEBI:139521"/>
        <dbReference type="EC" id="1.11.1.7"/>
    </reaction>
</comment>
<dbReference type="AlphaFoldDB" id="A0A8J2WH49"/>
<dbReference type="GO" id="GO:0020037">
    <property type="term" value="F:heme binding"/>
    <property type="evidence" value="ECO:0007669"/>
    <property type="project" value="InterPro"/>
</dbReference>
<dbReference type="OrthoDB" id="2859658at2759"/>
<dbReference type="PROSITE" id="PS00436">
    <property type="entry name" value="PEROXIDASE_2"/>
    <property type="match status" value="1"/>
</dbReference>
<evidence type="ECO:0000256" key="9">
    <source>
        <dbReference type="RuleBase" id="RU004241"/>
    </source>
</evidence>
<evidence type="ECO:0000256" key="7">
    <source>
        <dbReference type="ARBA" id="ARBA00023002"/>
    </source>
</evidence>
<dbReference type="PROSITE" id="PS00435">
    <property type="entry name" value="PEROXIDASE_1"/>
    <property type="match status" value="1"/>
</dbReference>
<comment type="cofactor">
    <cofactor evidence="2">
        <name>Ca(2+)</name>
        <dbReference type="ChEBI" id="CHEBI:29108"/>
    </cofactor>
</comment>
<evidence type="ECO:0000256" key="5">
    <source>
        <dbReference type="ARBA" id="ARBA00022617"/>
    </source>
</evidence>
<evidence type="ECO:0000259" key="10">
    <source>
        <dbReference type="PROSITE" id="PS50873"/>
    </source>
</evidence>
<evidence type="ECO:0000256" key="6">
    <source>
        <dbReference type="ARBA" id="ARBA00022723"/>
    </source>
</evidence>
<comment type="cofactor">
    <cofactor evidence="3">
        <name>heme b</name>
        <dbReference type="ChEBI" id="CHEBI:60344"/>
    </cofactor>
</comment>
<keyword evidence="12" id="KW-1185">Reference proteome</keyword>
<dbReference type="GO" id="GO:0000302">
    <property type="term" value="P:response to reactive oxygen species"/>
    <property type="evidence" value="ECO:0007669"/>
    <property type="project" value="TreeGrafter"/>
</dbReference>
<dbReference type="InterPro" id="IPR002016">
    <property type="entry name" value="Haem_peroxidase"/>
</dbReference>
<dbReference type="GO" id="GO:0140825">
    <property type="term" value="F:lactoperoxidase activity"/>
    <property type="evidence" value="ECO:0007669"/>
    <property type="project" value="UniProtKB-EC"/>
</dbReference>
<evidence type="ECO:0000256" key="2">
    <source>
        <dbReference type="ARBA" id="ARBA00001913"/>
    </source>
</evidence>
<organism evidence="11 12">
    <name type="scientific">Pelagomonas calceolata</name>
    <dbReference type="NCBI Taxonomy" id="35677"/>
    <lineage>
        <taxon>Eukaryota</taxon>
        <taxon>Sar</taxon>
        <taxon>Stramenopiles</taxon>
        <taxon>Ochrophyta</taxon>
        <taxon>Pelagophyceae</taxon>
        <taxon>Pelagomonadales</taxon>
        <taxon>Pelagomonadaceae</taxon>
        <taxon>Pelagomonas</taxon>
    </lineage>
</organism>
<evidence type="ECO:0000256" key="3">
    <source>
        <dbReference type="ARBA" id="ARBA00001970"/>
    </source>
</evidence>
<dbReference type="PANTHER" id="PTHR31356:SF36">
    <property type="entry name" value="L-ASCORBATE PEROXIDASE 3"/>
    <property type="match status" value="1"/>
</dbReference>
<dbReference type="InterPro" id="IPR044831">
    <property type="entry name" value="Ccp1-like"/>
</dbReference>
<evidence type="ECO:0000256" key="8">
    <source>
        <dbReference type="ARBA" id="ARBA00023004"/>
    </source>
</evidence>
<dbReference type="InterPro" id="IPR019793">
    <property type="entry name" value="Peroxidases_heam-ligand_BS"/>
</dbReference>
<dbReference type="Pfam" id="PF00141">
    <property type="entry name" value="peroxidase"/>
    <property type="match status" value="1"/>
</dbReference>
<sequence>MRLLVVLAATRALTPAPKPAAVTRRTAVAGATVLAFASPAGARRRNAAEQLRQAVFGAVADDPTVAGALLRLAFHDAVRRADGQTRGADGSIQYEIPDAENVRLGRPLALVMAMKPDGLSVADAVAVAGAAAVEASGGPRIAIGLGRLDASAAAPATLGRPIAQPGDEARDVVKRTLPEPGLSTVGLRRYFRRVGLSDQELVALMGAHTLGRHNTLLNMTKACLRNLTRECLETAPVRAPFESRTPDAFDNSYYSLLLAWDDRSLERGEANFIPTDVALVLDASFRRHVVAFARSEPLFRATFARAYAKLVR</sequence>
<dbReference type="Gene3D" id="1.10.520.10">
    <property type="match status" value="1"/>
</dbReference>
<comment type="caution">
    <text evidence="11">The sequence shown here is derived from an EMBL/GenBank/DDBJ whole genome shotgun (WGS) entry which is preliminary data.</text>
</comment>
<dbReference type="InterPro" id="IPR010255">
    <property type="entry name" value="Haem_peroxidase_sf"/>
</dbReference>
<protein>
    <recommendedName>
        <fullName evidence="10">Plant heme peroxidase family profile domain-containing protein</fullName>
    </recommendedName>
</protein>
<keyword evidence="5" id="KW-0349">Heme</keyword>
<evidence type="ECO:0000313" key="11">
    <source>
        <dbReference type="EMBL" id="CAH0368235.1"/>
    </source>
</evidence>
<keyword evidence="4" id="KW-0575">Peroxidase</keyword>
<dbReference type="GO" id="GO:0042744">
    <property type="term" value="P:hydrogen peroxide catabolic process"/>
    <property type="evidence" value="ECO:0007669"/>
    <property type="project" value="TreeGrafter"/>
</dbReference>
<name>A0A8J2WH49_9STRA</name>
<dbReference type="PRINTS" id="PR00458">
    <property type="entry name" value="PEROXIDASE"/>
</dbReference>
<feature type="domain" description="Plant heme peroxidase family profile" evidence="10">
    <location>
        <begin position="46"/>
        <end position="312"/>
    </location>
</feature>
<dbReference type="InterPro" id="IPR000823">
    <property type="entry name" value="Peroxidase_pln"/>
</dbReference>
<dbReference type="GO" id="GO:0046872">
    <property type="term" value="F:metal ion binding"/>
    <property type="evidence" value="ECO:0007669"/>
    <property type="project" value="UniProtKB-KW"/>
</dbReference>
<accession>A0A8J2WH49</accession>
<dbReference type="EMBL" id="CAKKNE010000002">
    <property type="protein sequence ID" value="CAH0368235.1"/>
    <property type="molecule type" value="Genomic_DNA"/>
</dbReference>
<keyword evidence="8" id="KW-0408">Iron</keyword>
<dbReference type="InterPro" id="IPR019794">
    <property type="entry name" value="Peroxidases_AS"/>
</dbReference>
<gene>
    <name evidence="11" type="ORF">PECAL_2P12930</name>
</gene>
<dbReference type="GO" id="GO:0034599">
    <property type="term" value="P:cellular response to oxidative stress"/>
    <property type="evidence" value="ECO:0007669"/>
    <property type="project" value="InterPro"/>
</dbReference>